<reference evidence="9" key="1">
    <citation type="submission" date="2012-12" db="EMBL/GenBank/DDBJ databases">
        <authorList>
            <person name="Hellsten U."/>
            <person name="Grimwood J."/>
            <person name="Chapman J.A."/>
            <person name="Shapiro H."/>
            <person name="Aerts A."/>
            <person name="Otillar R.P."/>
            <person name="Terry A.Y."/>
            <person name="Boore J.L."/>
            <person name="Simakov O."/>
            <person name="Marletaz F."/>
            <person name="Cho S.-J."/>
            <person name="Edsinger-Gonzales E."/>
            <person name="Havlak P."/>
            <person name="Kuo D.-H."/>
            <person name="Larsson T."/>
            <person name="Lv J."/>
            <person name="Arendt D."/>
            <person name="Savage R."/>
            <person name="Osoegawa K."/>
            <person name="de Jong P."/>
            <person name="Lindberg D.R."/>
            <person name="Seaver E.C."/>
            <person name="Weisblat D.A."/>
            <person name="Putnam N.H."/>
            <person name="Grigoriev I.V."/>
            <person name="Rokhsar D.S."/>
        </authorList>
    </citation>
    <scope>NUCLEOTIDE SEQUENCE</scope>
    <source>
        <strain evidence="9">I ESC-2004</strain>
    </source>
</reference>
<dbReference type="InterPro" id="IPR029673">
    <property type="entry name" value="TMEM179"/>
</dbReference>
<dbReference type="PANTHER" id="PTHR31872:SF7">
    <property type="entry name" value="TRANSMEMBRANE PROTEIN 179B-LIKE"/>
    <property type="match status" value="1"/>
</dbReference>
<evidence type="ECO:0000256" key="4">
    <source>
        <dbReference type="ARBA" id="ARBA00023136"/>
    </source>
</evidence>
<dbReference type="AlphaFoldDB" id="R7V320"/>
<evidence type="ECO:0000313" key="8">
    <source>
        <dbReference type="EnsemblMetazoa" id="CapteP198692"/>
    </source>
</evidence>
<evidence type="ECO:0000256" key="1">
    <source>
        <dbReference type="ARBA" id="ARBA00004141"/>
    </source>
</evidence>
<keyword evidence="4 6" id="KW-0472">Membrane</keyword>
<evidence type="ECO:0000256" key="6">
    <source>
        <dbReference type="SAM" id="Phobius"/>
    </source>
</evidence>
<feature type="transmembrane region" description="Helical" evidence="6">
    <location>
        <begin position="12"/>
        <end position="33"/>
    </location>
</feature>
<feature type="transmembrane region" description="Helical" evidence="6">
    <location>
        <begin position="71"/>
        <end position="94"/>
    </location>
</feature>
<dbReference type="InterPro" id="IPR059010">
    <property type="entry name" value="TMEM179-179B"/>
</dbReference>
<feature type="transmembrane region" description="Helical" evidence="6">
    <location>
        <begin position="191"/>
        <end position="213"/>
    </location>
</feature>
<name>R7V320_CAPTE</name>
<evidence type="ECO:0000313" key="9">
    <source>
        <dbReference type="Proteomes" id="UP000014760"/>
    </source>
</evidence>
<reference evidence="8" key="3">
    <citation type="submission" date="2015-06" db="UniProtKB">
        <authorList>
            <consortium name="EnsemblMetazoa"/>
        </authorList>
    </citation>
    <scope>IDENTIFICATION</scope>
</reference>
<dbReference type="PANTHER" id="PTHR31872">
    <property type="entry name" value="TRANSMEMBRANE PROTEIN 179"/>
    <property type="match status" value="1"/>
</dbReference>
<reference evidence="7 9" key="2">
    <citation type="journal article" date="2013" name="Nature">
        <title>Insights into bilaterian evolution from three spiralian genomes.</title>
        <authorList>
            <person name="Simakov O."/>
            <person name="Marletaz F."/>
            <person name="Cho S.J."/>
            <person name="Edsinger-Gonzales E."/>
            <person name="Havlak P."/>
            <person name="Hellsten U."/>
            <person name="Kuo D.H."/>
            <person name="Larsson T."/>
            <person name="Lv J."/>
            <person name="Arendt D."/>
            <person name="Savage R."/>
            <person name="Osoegawa K."/>
            <person name="de Jong P."/>
            <person name="Grimwood J."/>
            <person name="Chapman J.A."/>
            <person name="Shapiro H."/>
            <person name="Aerts A."/>
            <person name="Otillar R.P."/>
            <person name="Terry A.Y."/>
            <person name="Boore J.L."/>
            <person name="Grigoriev I.V."/>
            <person name="Lindberg D.R."/>
            <person name="Seaver E.C."/>
            <person name="Weisblat D.A."/>
            <person name="Putnam N.H."/>
            <person name="Rokhsar D.S."/>
        </authorList>
    </citation>
    <scope>NUCLEOTIDE SEQUENCE</scope>
    <source>
        <strain evidence="7 9">I ESC-2004</strain>
    </source>
</reference>
<feature type="transmembrane region" description="Helical" evidence="6">
    <location>
        <begin position="125"/>
        <end position="147"/>
    </location>
</feature>
<comment type="subcellular location">
    <subcellularLocation>
        <location evidence="1">Membrane</location>
        <topology evidence="1">Multi-pass membrane protein</topology>
    </subcellularLocation>
</comment>
<sequence length="260" mass="29316">MGYIGSSLRIAQALLYLVTLASGITCCICMGVTSKLLNDQCVLYAKTVFYPPQNNTLKLDLALTSWGSGNVCSYCTFSAVMAVIYAIIWFWFYILMSDWKEGFSGLRLQHYFLAIEDGPPPDVKLLIPTLICNLIMFCCMTVNAILLTDGFSKWCDSIESQFSGQDCSVLETYTWSFNDSNPKIYSFLREAYVACWITLVALGSKIILVSIRLRRYVTSVKRLEKLVGKFPKEAITESMLKTISEESDDSDEDEMPRLTI</sequence>
<dbReference type="HOGENOM" id="CLU_1070577_0_0_1"/>
<dbReference type="OMA" id="MRISRWH"/>
<dbReference type="EnsemblMetazoa" id="CapteT198692">
    <property type="protein sequence ID" value="CapteP198692"/>
    <property type="gene ID" value="CapteG198692"/>
</dbReference>
<dbReference type="OrthoDB" id="10642126at2759"/>
<evidence type="ECO:0000256" key="5">
    <source>
        <dbReference type="ARBA" id="ARBA00093776"/>
    </source>
</evidence>
<evidence type="ECO:0000256" key="2">
    <source>
        <dbReference type="ARBA" id="ARBA00022692"/>
    </source>
</evidence>
<comment type="similarity">
    <text evidence="5">Belongs to the TMEM179 family.</text>
</comment>
<dbReference type="EMBL" id="AMQN01000773">
    <property type="status" value="NOT_ANNOTATED_CDS"/>
    <property type="molecule type" value="Genomic_DNA"/>
</dbReference>
<keyword evidence="9" id="KW-1185">Reference proteome</keyword>
<keyword evidence="3 6" id="KW-1133">Transmembrane helix</keyword>
<accession>R7V320</accession>
<protein>
    <submittedName>
        <fullName evidence="7 8">Uncharacterized protein</fullName>
    </submittedName>
</protein>
<evidence type="ECO:0000313" key="7">
    <source>
        <dbReference type="EMBL" id="ELU12892.1"/>
    </source>
</evidence>
<proteinExistence type="inferred from homology"/>
<dbReference type="Pfam" id="PF26158">
    <property type="entry name" value="Claudin_TMEM179-179B"/>
    <property type="match status" value="1"/>
</dbReference>
<organism evidence="7">
    <name type="scientific">Capitella teleta</name>
    <name type="common">Polychaete worm</name>
    <dbReference type="NCBI Taxonomy" id="283909"/>
    <lineage>
        <taxon>Eukaryota</taxon>
        <taxon>Metazoa</taxon>
        <taxon>Spiralia</taxon>
        <taxon>Lophotrochozoa</taxon>
        <taxon>Annelida</taxon>
        <taxon>Polychaeta</taxon>
        <taxon>Sedentaria</taxon>
        <taxon>Scolecida</taxon>
        <taxon>Capitellidae</taxon>
        <taxon>Capitella</taxon>
    </lineage>
</organism>
<keyword evidence="2 6" id="KW-0812">Transmembrane</keyword>
<dbReference type="EMBL" id="KB295623">
    <property type="protein sequence ID" value="ELU12892.1"/>
    <property type="molecule type" value="Genomic_DNA"/>
</dbReference>
<gene>
    <name evidence="7" type="ORF">CAPTEDRAFT_198692</name>
</gene>
<dbReference type="Proteomes" id="UP000014760">
    <property type="component" value="Unassembled WGS sequence"/>
</dbReference>
<evidence type="ECO:0000256" key="3">
    <source>
        <dbReference type="ARBA" id="ARBA00022989"/>
    </source>
</evidence>